<comment type="caution">
    <text evidence="2">The sequence shown here is derived from an EMBL/GenBank/DDBJ whole genome shotgun (WGS) entry which is preliminary data.</text>
</comment>
<keyword evidence="3" id="KW-1185">Reference proteome</keyword>
<dbReference type="InterPro" id="IPR012807">
    <property type="entry name" value="Anti-sigma_ChrR"/>
</dbReference>
<dbReference type="Pfam" id="PF12973">
    <property type="entry name" value="Cupin_7"/>
    <property type="match status" value="1"/>
</dbReference>
<protein>
    <submittedName>
        <fullName evidence="2">ChrR family anti-sigma-E factor</fullName>
    </submittedName>
</protein>
<dbReference type="CDD" id="cd20301">
    <property type="entry name" value="cupin_ChrR"/>
    <property type="match status" value="1"/>
</dbReference>
<dbReference type="EMBL" id="JAKRRX010000049">
    <property type="protein sequence ID" value="MCW8334207.1"/>
    <property type="molecule type" value="Genomic_DNA"/>
</dbReference>
<accession>A0A9X3CEF2</accession>
<dbReference type="Gene3D" id="2.60.120.10">
    <property type="entry name" value="Jelly Rolls"/>
    <property type="match status" value="1"/>
</dbReference>
<organism evidence="2 3">
    <name type="scientific">Vibrio paucivorans</name>
    <dbReference type="NCBI Taxonomy" id="2829489"/>
    <lineage>
        <taxon>Bacteria</taxon>
        <taxon>Pseudomonadati</taxon>
        <taxon>Pseudomonadota</taxon>
        <taxon>Gammaproteobacteria</taxon>
        <taxon>Vibrionales</taxon>
        <taxon>Vibrionaceae</taxon>
        <taxon>Vibrio</taxon>
    </lineage>
</organism>
<dbReference type="Proteomes" id="UP001155586">
    <property type="component" value="Unassembled WGS sequence"/>
</dbReference>
<gene>
    <name evidence="2" type="ORF">MD483_10265</name>
</gene>
<dbReference type="InterPro" id="IPR011051">
    <property type="entry name" value="RmlC_Cupin_sf"/>
</dbReference>
<dbReference type="NCBIfam" id="TIGR02451">
    <property type="entry name" value="anti_sig_ChrR"/>
    <property type="match status" value="1"/>
</dbReference>
<evidence type="ECO:0000313" key="2">
    <source>
        <dbReference type="EMBL" id="MCW8334207.1"/>
    </source>
</evidence>
<evidence type="ECO:0000313" key="3">
    <source>
        <dbReference type="Proteomes" id="UP001155586"/>
    </source>
</evidence>
<name>A0A9X3CEF2_9VIBR</name>
<dbReference type="InterPro" id="IPR025979">
    <property type="entry name" value="ChrR-like_cupin_dom"/>
</dbReference>
<reference evidence="2" key="1">
    <citation type="submission" date="2022-02" db="EMBL/GenBank/DDBJ databases">
        <title>Vibrio sp. nov., a new bacterium isolated from Bohai sea, China.</title>
        <authorList>
            <person name="Yuan Y."/>
        </authorList>
    </citation>
    <scope>NUCLEOTIDE SEQUENCE</scope>
    <source>
        <strain evidence="2">DBSS07</strain>
    </source>
</reference>
<dbReference type="Gene3D" id="1.10.10.1320">
    <property type="entry name" value="Anti-sigma factor, zinc-finger domain"/>
    <property type="match status" value="1"/>
</dbReference>
<dbReference type="RefSeq" id="WP_265687594.1">
    <property type="nucleotide sequence ID" value="NZ_JAKRRX010000049.1"/>
</dbReference>
<proteinExistence type="predicted"/>
<feature type="domain" description="ChrR-like cupin" evidence="1">
    <location>
        <begin position="139"/>
        <end position="201"/>
    </location>
</feature>
<dbReference type="SUPFAM" id="SSF51182">
    <property type="entry name" value="RmlC-like cupins"/>
    <property type="match status" value="1"/>
</dbReference>
<sequence length="224" mass="24617">MIKYHPDNAVLKQFAAGELPVSVSVIVSSHVEMCPHCQAKVAQFSKELADSTFAPESAFFNQVAGVEDEQFISMIDSITDLEPDPATDKLPKTVTEIEIAGKRLALPRALKSLGLKEWSGLGKLSRSRLDLDDGDMRMSLLHIEKGGNVPTHTHKGFEITLLLQGSFEDDMGRYQTGDFIWLDGEHTHSPVTEEGCVCLTVSSDALHFTEGVSQLLNPLGKFIY</sequence>
<dbReference type="AlphaFoldDB" id="A0A9X3CEF2"/>
<evidence type="ECO:0000259" key="1">
    <source>
        <dbReference type="Pfam" id="PF12973"/>
    </source>
</evidence>
<dbReference type="InterPro" id="IPR014710">
    <property type="entry name" value="RmlC-like_jellyroll"/>
</dbReference>
<dbReference type="InterPro" id="IPR041916">
    <property type="entry name" value="Anti_sigma_zinc_sf"/>
</dbReference>